<evidence type="ECO:0000313" key="4">
    <source>
        <dbReference type="Proteomes" id="UP000007730"/>
    </source>
</evidence>
<dbReference type="AlphaFoldDB" id="B6JD83"/>
<dbReference type="Proteomes" id="UP000007730">
    <property type="component" value="Chromosome"/>
</dbReference>
<dbReference type="PROSITE" id="PS51737">
    <property type="entry name" value="RECOMBINASE_DNA_BIND"/>
    <property type="match status" value="1"/>
</dbReference>
<dbReference type="SMART" id="SM00857">
    <property type="entry name" value="Resolvase"/>
    <property type="match status" value="1"/>
</dbReference>
<feature type="domain" description="Recombinase" evidence="2">
    <location>
        <begin position="172"/>
        <end position="276"/>
    </location>
</feature>
<dbReference type="InterPro" id="IPR025827">
    <property type="entry name" value="Zn_ribbon_recom_dom"/>
</dbReference>
<dbReference type="PROSITE" id="PS51736">
    <property type="entry name" value="RECOMBINASES_3"/>
    <property type="match status" value="1"/>
</dbReference>
<dbReference type="GO" id="GO:0003677">
    <property type="term" value="F:DNA binding"/>
    <property type="evidence" value="ECO:0007669"/>
    <property type="project" value="InterPro"/>
</dbReference>
<dbReference type="Gene3D" id="3.40.50.1390">
    <property type="entry name" value="Resolvase, N-terminal catalytic domain"/>
    <property type="match status" value="1"/>
</dbReference>
<dbReference type="InterPro" id="IPR038109">
    <property type="entry name" value="DNA_bind_recomb_sf"/>
</dbReference>
<dbReference type="CDD" id="cd03768">
    <property type="entry name" value="SR_ResInv"/>
    <property type="match status" value="1"/>
</dbReference>
<dbReference type="PANTHER" id="PTHR30461:SF23">
    <property type="entry name" value="DNA RECOMBINASE-RELATED"/>
    <property type="match status" value="1"/>
</dbReference>
<dbReference type="KEGG" id="ocg:OCA5_c31610"/>
<gene>
    <name evidence="3" type="ordered locus">OCA5_c31610</name>
</gene>
<evidence type="ECO:0000259" key="1">
    <source>
        <dbReference type="PROSITE" id="PS51736"/>
    </source>
</evidence>
<organism evidence="3 4">
    <name type="scientific">Afipia carboxidovorans (strain ATCC 49405 / DSM 1227 / KCTC 32145 / OM5)</name>
    <name type="common">Oligotropha carboxidovorans</name>
    <dbReference type="NCBI Taxonomy" id="504832"/>
    <lineage>
        <taxon>Bacteria</taxon>
        <taxon>Pseudomonadati</taxon>
        <taxon>Pseudomonadota</taxon>
        <taxon>Alphaproteobacteria</taxon>
        <taxon>Hyphomicrobiales</taxon>
        <taxon>Nitrobacteraceae</taxon>
        <taxon>Afipia</taxon>
    </lineage>
</organism>
<dbReference type="HOGENOM" id="CLU_010686_18_15_5"/>
<proteinExistence type="predicted"/>
<dbReference type="STRING" id="504832.OCA5_c31610"/>
<dbReference type="PATRIC" id="fig|504832.7.peg.3329"/>
<dbReference type="PANTHER" id="PTHR30461">
    <property type="entry name" value="DNA-INVERTASE FROM LAMBDOID PROPHAGE"/>
    <property type="match status" value="1"/>
</dbReference>
<dbReference type="InterPro" id="IPR050639">
    <property type="entry name" value="SSR_resolvase"/>
</dbReference>
<evidence type="ECO:0000259" key="2">
    <source>
        <dbReference type="PROSITE" id="PS51737"/>
    </source>
</evidence>
<dbReference type="Pfam" id="PF13408">
    <property type="entry name" value="Zn_ribbon_recom"/>
    <property type="match status" value="1"/>
</dbReference>
<keyword evidence="4" id="KW-1185">Reference proteome</keyword>
<dbReference type="InterPro" id="IPR006119">
    <property type="entry name" value="Resolv_N"/>
</dbReference>
<dbReference type="Pfam" id="PF00239">
    <property type="entry name" value="Resolvase"/>
    <property type="match status" value="1"/>
</dbReference>
<dbReference type="Gene3D" id="3.90.1750.20">
    <property type="entry name" value="Putative Large Serine Recombinase, Chain B, Domain 2"/>
    <property type="match status" value="1"/>
</dbReference>
<dbReference type="KEGG" id="oca:OCAR_4789"/>
<evidence type="ECO:0000313" key="3">
    <source>
        <dbReference type="EMBL" id="AEI07845.1"/>
    </source>
</evidence>
<dbReference type="eggNOG" id="COG1961">
    <property type="taxonomic scope" value="Bacteria"/>
</dbReference>
<reference evidence="3 4" key="1">
    <citation type="journal article" date="2011" name="J. Bacteriol.">
        <title>Complete genome sequences of the chemolithoautotrophic Oligotropha carboxidovorans strains OM4 and OM5.</title>
        <authorList>
            <person name="Volland S."/>
            <person name="Rachinger M."/>
            <person name="Strittmatter A."/>
            <person name="Daniel R."/>
            <person name="Gottschalk G."/>
            <person name="Meyer O."/>
        </authorList>
    </citation>
    <scope>NUCLEOTIDE SEQUENCE [LARGE SCALE GENOMIC DNA]</scope>
    <source>
        <strain evidence="4">ATCC 49405 / DSM 1227 / KCTC 32145 / OM5</strain>
    </source>
</reference>
<dbReference type="InterPro" id="IPR011109">
    <property type="entry name" value="DNA_bind_recombinase_dom"/>
</dbReference>
<sequence>MSKPIAIVRKSRCAIYTRKSTEEGLDMEFNSLDAQHEACEAYVASQKAEGWVLVPDRYDDGGFSGGTLDRPALQRLLRDIEAGRVDIVVVYKIDRLSRSLMDFAKLVEVFDRNNVTFVSVTQSFNTTTSMGRLTLNILLSFAQFEREVIGERIRDKFAASRKKGMWMGGYPPLGYDVKDRKLVVNEMEAATVRMIFERYVLVGSATILARSLAAEGILTKRSRPVDRGYLYILLNNRTYIGEVTHKGNSYPGEHRAIIESPLWNKVHAILKESPRQRAANTRRQTPAPLKGLLFGPDGRALTPAHTRKGSKLYRYYVATGVIKRGPEACVVRRVPAAEVEAAVIDQVRACLRTPDIIVQTWKQARHHDASITEAEVRDALVEFDALWNELFPAEQTRIVQLLVERVDVSPDGLTIRLRADGLASLAKDLQRKAAA</sequence>
<accession>B6JD83</accession>
<dbReference type="OrthoDB" id="7475655at2"/>
<dbReference type="GO" id="GO:0000150">
    <property type="term" value="F:DNA strand exchange activity"/>
    <property type="evidence" value="ECO:0007669"/>
    <property type="project" value="InterPro"/>
</dbReference>
<dbReference type="InterPro" id="IPR036162">
    <property type="entry name" value="Resolvase-like_N_sf"/>
</dbReference>
<dbReference type="SUPFAM" id="SSF53041">
    <property type="entry name" value="Resolvase-like"/>
    <property type="match status" value="1"/>
</dbReference>
<protein>
    <submittedName>
        <fullName evidence="3">Putative site-specific recombinases/DNA</fullName>
    </submittedName>
</protein>
<dbReference type="RefSeq" id="WP_012561956.1">
    <property type="nucleotide sequence ID" value="NC_011386.1"/>
</dbReference>
<dbReference type="Pfam" id="PF07508">
    <property type="entry name" value="Recombinase"/>
    <property type="match status" value="1"/>
</dbReference>
<feature type="domain" description="Resolvase/invertase-type recombinase catalytic" evidence="1">
    <location>
        <begin position="12"/>
        <end position="164"/>
    </location>
</feature>
<name>B6JD83_AFIC5</name>
<dbReference type="EMBL" id="CP002826">
    <property type="protein sequence ID" value="AEI07845.1"/>
    <property type="molecule type" value="Genomic_DNA"/>
</dbReference>